<sequence length="246" mass="26853">MISAFPLLWRGRFPPLPQGYAETMALTSTPHAARHTDEKKLALVQKKAERGAKRQWSPLHPRSCYPVQAQGTTPTRSLTHRPNSKPSPEALVTAQVAVKPTRSYLAPPRRSNAFRMKAGPESAVPGVEDDGRTLAAAARHLEAARDFVTEARRKQNLSRTQKLAVPGRVQGLARPSDDDGLCRKLTVRGRPRRDSYAAARVHATLARRLAVNSSVVPFAATDKGSPLRQIACAATHPGLTVDEREA</sequence>
<dbReference type="EMBL" id="JAQQPM010000003">
    <property type="protein sequence ID" value="KAK2069557.1"/>
    <property type="molecule type" value="Genomic_DNA"/>
</dbReference>
<organism evidence="2 3">
    <name type="scientific">Phyllachora maydis</name>
    <dbReference type="NCBI Taxonomy" id="1825666"/>
    <lineage>
        <taxon>Eukaryota</taxon>
        <taxon>Fungi</taxon>
        <taxon>Dikarya</taxon>
        <taxon>Ascomycota</taxon>
        <taxon>Pezizomycotina</taxon>
        <taxon>Sordariomycetes</taxon>
        <taxon>Sordariomycetidae</taxon>
        <taxon>Phyllachorales</taxon>
        <taxon>Phyllachoraceae</taxon>
        <taxon>Phyllachora</taxon>
    </lineage>
</organism>
<evidence type="ECO:0000256" key="1">
    <source>
        <dbReference type="SAM" id="MobiDB-lite"/>
    </source>
</evidence>
<dbReference type="AlphaFoldDB" id="A0AAD9MB03"/>
<reference evidence="2" key="1">
    <citation type="journal article" date="2023" name="Mol. Plant Microbe Interact.">
        <title>Elucidating the Obligate Nature and Biological Capacity of an Invasive Fungal Corn Pathogen.</title>
        <authorList>
            <person name="MacCready J.S."/>
            <person name="Roggenkamp E.M."/>
            <person name="Gdanetz K."/>
            <person name="Chilvers M.I."/>
        </authorList>
    </citation>
    <scope>NUCLEOTIDE SEQUENCE</scope>
    <source>
        <strain evidence="2">PM02</strain>
    </source>
</reference>
<feature type="region of interest" description="Disordered" evidence="1">
    <location>
        <begin position="50"/>
        <end position="88"/>
    </location>
</feature>
<proteinExistence type="predicted"/>
<evidence type="ECO:0000313" key="2">
    <source>
        <dbReference type="EMBL" id="KAK2069557.1"/>
    </source>
</evidence>
<protein>
    <submittedName>
        <fullName evidence="2">Uncharacterized protein</fullName>
    </submittedName>
</protein>
<comment type="caution">
    <text evidence="2">The sequence shown here is derived from an EMBL/GenBank/DDBJ whole genome shotgun (WGS) entry which is preliminary data.</text>
</comment>
<name>A0AAD9MB03_9PEZI</name>
<accession>A0AAD9MB03</accession>
<dbReference type="Proteomes" id="UP001217918">
    <property type="component" value="Unassembled WGS sequence"/>
</dbReference>
<gene>
    <name evidence="2" type="ORF">P8C59_004123</name>
</gene>
<evidence type="ECO:0000313" key="3">
    <source>
        <dbReference type="Proteomes" id="UP001217918"/>
    </source>
</evidence>
<keyword evidence="3" id="KW-1185">Reference proteome</keyword>